<feature type="compositionally biased region" description="Low complexity" evidence="2">
    <location>
        <begin position="586"/>
        <end position="601"/>
    </location>
</feature>
<gene>
    <name evidence="3" type="ORF">CI238_11751</name>
</gene>
<dbReference type="AlphaFoldDB" id="A0A167CAX1"/>
<feature type="coiled-coil region" evidence="1">
    <location>
        <begin position="412"/>
        <end position="439"/>
    </location>
</feature>
<feature type="compositionally biased region" description="Polar residues" evidence="2">
    <location>
        <begin position="548"/>
        <end position="557"/>
    </location>
</feature>
<feature type="region of interest" description="Disordered" evidence="2">
    <location>
        <begin position="259"/>
        <end position="299"/>
    </location>
</feature>
<protein>
    <submittedName>
        <fullName evidence="3">M serotype</fullName>
    </submittedName>
</protein>
<feature type="compositionally biased region" description="Polar residues" evidence="2">
    <location>
        <begin position="458"/>
        <end position="472"/>
    </location>
</feature>
<dbReference type="PANTHER" id="PTHR38120">
    <property type="entry name" value="EXPRESSED PROTEIN"/>
    <property type="match status" value="1"/>
</dbReference>
<organism evidence="3 4">
    <name type="scientific">Colletotrichum incanum</name>
    <name type="common">Soybean anthracnose fungus</name>
    <dbReference type="NCBI Taxonomy" id="1573173"/>
    <lineage>
        <taxon>Eukaryota</taxon>
        <taxon>Fungi</taxon>
        <taxon>Dikarya</taxon>
        <taxon>Ascomycota</taxon>
        <taxon>Pezizomycotina</taxon>
        <taxon>Sordariomycetes</taxon>
        <taxon>Hypocreomycetidae</taxon>
        <taxon>Glomerellales</taxon>
        <taxon>Glomerellaceae</taxon>
        <taxon>Colletotrichum</taxon>
        <taxon>Colletotrichum spaethianum species complex</taxon>
    </lineage>
</organism>
<proteinExistence type="predicted"/>
<dbReference type="Proteomes" id="UP000076584">
    <property type="component" value="Unassembled WGS sequence"/>
</dbReference>
<feature type="compositionally biased region" description="Polar residues" evidence="2">
    <location>
        <begin position="270"/>
        <end position="282"/>
    </location>
</feature>
<evidence type="ECO:0000256" key="1">
    <source>
        <dbReference type="SAM" id="Coils"/>
    </source>
</evidence>
<dbReference type="STRING" id="1573173.A0A167CAX1"/>
<name>A0A167CAX1_COLIC</name>
<evidence type="ECO:0000313" key="4">
    <source>
        <dbReference type="Proteomes" id="UP000076584"/>
    </source>
</evidence>
<keyword evidence="1" id="KW-0175">Coiled coil</keyword>
<feature type="compositionally biased region" description="Low complexity" evidence="2">
    <location>
        <begin position="61"/>
        <end position="125"/>
    </location>
</feature>
<feature type="compositionally biased region" description="Basic and acidic residues" evidence="2">
    <location>
        <begin position="259"/>
        <end position="269"/>
    </location>
</feature>
<dbReference type="PANTHER" id="PTHR38120:SF1">
    <property type="entry name" value="M PROTEIN, SEROTYPE 2.1"/>
    <property type="match status" value="1"/>
</dbReference>
<dbReference type="Gene3D" id="1.10.287.1490">
    <property type="match status" value="1"/>
</dbReference>
<dbReference type="EMBL" id="LFIW01001431">
    <property type="protein sequence ID" value="KZL82356.1"/>
    <property type="molecule type" value="Genomic_DNA"/>
</dbReference>
<feature type="region of interest" description="Disordered" evidence="2">
    <location>
        <begin position="61"/>
        <end position="146"/>
    </location>
</feature>
<evidence type="ECO:0000256" key="2">
    <source>
        <dbReference type="SAM" id="MobiDB-lite"/>
    </source>
</evidence>
<feature type="coiled-coil region" evidence="1">
    <location>
        <begin position="303"/>
        <end position="355"/>
    </location>
</feature>
<accession>A0A167CAX1</accession>
<sequence length="693" mass="75553">LHRTPIWHSHFLGSPTIDNSPLYVPAPLVVPRISKLHTRLVRLPSAANCINNNYRHNKASATTMSAATAKKPPAAGVGRVSSTDSASSPSVSPARTPTRSSTPTAASAARRAPARSGTPVSARAAAARRDSTLSNSNNNGNAEAEEAARAETVALLDDLKERLSKAEVSSDQYRKQVEVLQTRLDDAIKESSKLEEKVHEAEEQIETLRNEKRDAAKKMREMEAIYEAERSSMTKEKEEMSNREEEMQTIIQRLKDTLSQRANDEEGRPSRQSATSSPNVDNGSFAPPSSLNRSDSRNNSKILLQKDKLIESLRLELAEAQIKLVESENQGGGRLQEVERLLMEARMANARLMEDNESYQLLLQEKTLNGDFSKNDFSYMGVSANQDALNALEGRAGGASLADELSEDASDAGNDNESVRRLESELKSMKDQNKALTLYINKIIERLLQHQDFEHILDTSSEPKPPTANTNKDLPPPPPKEGASGASLLQRAKTMAAGPNKPRPRPMSYMPSAQPANSAHTDPETAPRIPIGNLTRSSSTRRARPMSEQFTGVNLVNQMYRGPDGPISPPLGSPRTPRTSQTFFGGNANAAARAPSGQQAPTAGNFPGMRSETSSTSGDSNDLATPPSQSPPRSHHEKQTTFAGNKPRPLRLVQENNEAKQENNKRSSWMGWASGWGKKDESPPTASNEAIPE</sequence>
<reference evidence="3 4" key="1">
    <citation type="submission" date="2015-06" db="EMBL/GenBank/DDBJ databases">
        <title>Survival trade-offs in plant roots during colonization by closely related pathogenic and mutualistic fungi.</title>
        <authorList>
            <person name="Hacquard S."/>
            <person name="Kracher B."/>
            <person name="Hiruma K."/>
            <person name="Weinman A."/>
            <person name="Muench P."/>
            <person name="Garrido Oter R."/>
            <person name="Ver Loren van Themaat E."/>
            <person name="Dallerey J.-F."/>
            <person name="Damm U."/>
            <person name="Henrissat B."/>
            <person name="Lespinet O."/>
            <person name="Thon M."/>
            <person name="Kemen E."/>
            <person name="McHardy A.C."/>
            <person name="Schulze-Lefert P."/>
            <person name="O'Connell R.J."/>
        </authorList>
    </citation>
    <scope>NUCLEOTIDE SEQUENCE [LARGE SCALE GENOMIC DNA]</scope>
    <source>
        <strain evidence="3 4">MAFF 238704</strain>
    </source>
</reference>
<comment type="caution">
    <text evidence="3">The sequence shown here is derived from an EMBL/GenBank/DDBJ whole genome shotgun (WGS) entry which is preliminary data.</text>
</comment>
<feature type="region of interest" description="Disordered" evidence="2">
    <location>
        <begin position="458"/>
        <end position="693"/>
    </location>
</feature>
<evidence type="ECO:0000313" key="3">
    <source>
        <dbReference type="EMBL" id="KZL82356.1"/>
    </source>
</evidence>
<feature type="compositionally biased region" description="Polar residues" evidence="2">
    <location>
        <begin position="611"/>
        <end position="627"/>
    </location>
</feature>
<keyword evidence="4" id="KW-1185">Reference proteome</keyword>
<feature type="non-terminal residue" evidence="3">
    <location>
        <position position="1"/>
    </location>
</feature>
<feature type="region of interest" description="Disordered" evidence="2">
    <location>
        <begin position="226"/>
        <end position="245"/>
    </location>
</feature>
<feature type="compositionally biased region" description="Polar residues" evidence="2">
    <location>
        <begin position="684"/>
        <end position="693"/>
    </location>
</feature>